<reference evidence="2 3" key="1">
    <citation type="submission" date="2019-09" db="EMBL/GenBank/DDBJ databases">
        <title>Screening of Novel Bioactive Compounds from Soil-Associated.</title>
        <authorList>
            <person name="Gong X."/>
        </authorList>
    </citation>
    <scope>NUCLEOTIDE SEQUENCE [LARGE SCALE GENOMIC DNA]</scope>
    <source>
        <strain evidence="2 3">Gxj-6</strain>
    </source>
</reference>
<dbReference type="RefSeq" id="WP_150932006.1">
    <property type="nucleotide sequence ID" value="NZ_VYTZ01000002.1"/>
</dbReference>
<evidence type="ECO:0000259" key="1">
    <source>
        <dbReference type="Pfam" id="PF12728"/>
    </source>
</evidence>
<evidence type="ECO:0000313" key="3">
    <source>
        <dbReference type="Proteomes" id="UP000327011"/>
    </source>
</evidence>
<dbReference type="Pfam" id="PF12728">
    <property type="entry name" value="HTH_17"/>
    <property type="match status" value="1"/>
</dbReference>
<dbReference type="EMBL" id="VYTZ01000002">
    <property type="protein sequence ID" value="KAA9380732.1"/>
    <property type="molecule type" value="Genomic_DNA"/>
</dbReference>
<name>A0A5J5KAY0_9ACTN</name>
<protein>
    <submittedName>
        <fullName evidence="2">Helix-turn-helix domain-containing protein</fullName>
    </submittedName>
</protein>
<gene>
    <name evidence="2" type="ORF">F5972_06375</name>
</gene>
<dbReference type="InterPro" id="IPR041657">
    <property type="entry name" value="HTH_17"/>
</dbReference>
<keyword evidence="3" id="KW-1185">Reference proteome</keyword>
<comment type="caution">
    <text evidence="2">The sequence shown here is derived from an EMBL/GenBank/DDBJ whole genome shotgun (WGS) entry which is preliminary data.</text>
</comment>
<dbReference type="AlphaFoldDB" id="A0A5J5KAY0"/>
<sequence length="66" mass="7995">MTRREATLAADDTRMWSIEEVSRFLGIPVGTLYQWRHRRVGPRGRRIGKYLRYLPEDVYAWVREQE</sequence>
<feature type="domain" description="Helix-turn-helix" evidence="1">
    <location>
        <begin position="17"/>
        <end position="65"/>
    </location>
</feature>
<dbReference type="Gene3D" id="1.10.1660.10">
    <property type="match status" value="1"/>
</dbReference>
<organism evidence="2 3">
    <name type="scientific">Microbispora cellulosiformans</name>
    <dbReference type="NCBI Taxonomy" id="2614688"/>
    <lineage>
        <taxon>Bacteria</taxon>
        <taxon>Bacillati</taxon>
        <taxon>Actinomycetota</taxon>
        <taxon>Actinomycetes</taxon>
        <taxon>Streptosporangiales</taxon>
        <taxon>Streptosporangiaceae</taxon>
        <taxon>Microbispora</taxon>
    </lineage>
</organism>
<dbReference type="SUPFAM" id="SSF46955">
    <property type="entry name" value="Putative DNA-binding domain"/>
    <property type="match status" value="1"/>
</dbReference>
<dbReference type="Proteomes" id="UP000327011">
    <property type="component" value="Unassembled WGS sequence"/>
</dbReference>
<evidence type="ECO:0000313" key="2">
    <source>
        <dbReference type="EMBL" id="KAA9380732.1"/>
    </source>
</evidence>
<proteinExistence type="predicted"/>
<accession>A0A5J5KAY0</accession>
<dbReference type="InterPro" id="IPR009061">
    <property type="entry name" value="DNA-bd_dom_put_sf"/>
</dbReference>